<dbReference type="GO" id="GO:0030151">
    <property type="term" value="F:molybdenum ion binding"/>
    <property type="evidence" value="ECO:0007669"/>
    <property type="project" value="InterPro"/>
</dbReference>
<dbReference type="RefSeq" id="XP_001273426.1">
    <property type="nucleotide sequence ID" value="XM_001273425.1"/>
</dbReference>
<dbReference type="Pfam" id="PF03476">
    <property type="entry name" value="MOSC_N"/>
    <property type="match status" value="1"/>
</dbReference>
<dbReference type="PANTHER" id="PTHR14237:SF23">
    <property type="entry name" value="MOSC DOMAIN PROTEIN (AFU_ORTHOLOGUE AFUA_7G05900)"/>
    <property type="match status" value="1"/>
</dbReference>
<accession>A1CDS3</accession>
<dbReference type="OMA" id="VYTACRT"/>
<dbReference type="OrthoDB" id="17255at2759"/>
<dbReference type="SUPFAM" id="SSF50800">
    <property type="entry name" value="PK beta-barrel domain-like"/>
    <property type="match status" value="1"/>
</dbReference>
<dbReference type="InterPro" id="IPR011037">
    <property type="entry name" value="Pyrv_Knase-like_insert_dom_sf"/>
</dbReference>
<dbReference type="GO" id="GO:0003824">
    <property type="term" value="F:catalytic activity"/>
    <property type="evidence" value="ECO:0007669"/>
    <property type="project" value="InterPro"/>
</dbReference>
<evidence type="ECO:0000259" key="2">
    <source>
        <dbReference type="PROSITE" id="PS51340"/>
    </source>
</evidence>
<dbReference type="EMBL" id="DS027051">
    <property type="protein sequence ID" value="EAW12000.1"/>
    <property type="molecule type" value="Genomic_DNA"/>
</dbReference>
<dbReference type="PROSITE" id="PS51340">
    <property type="entry name" value="MOSC"/>
    <property type="match status" value="1"/>
</dbReference>
<keyword evidence="1" id="KW-1133">Transmembrane helix</keyword>
<dbReference type="VEuPathDB" id="FungiDB:ACLA_007590"/>
<dbReference type="STRING" id="344612.A1CDS3"/>
<feature type="domain" description="MOSC" evidence="2">
    <location>
        <begin position="302"/>
        <end position="477"/>
    </location>
</feature>
<keyword evidence="1" id="KW-0472">Membrane</keyword>
<dbReference type="Pfam" id="PF03473">
    <property type="entry name" value="MOSC"/>
    <property type="match status" value="1"/>
</dbReference>
<proteinExistence type="predicted"/>
<dbReference type="AlphaFoldDB" id="A1CDS3"/>
<keyword evidence="4" id="KW-1185">Reference proteome</keyword>
<dbReference type="InterPro" id="IPR005303">
    <property type="entry name" value="MOCOS_middle"/>
</dbReference>
<evidence type="ECO:0000313" key="4">
    <source>
        <dbReference type="Proteomes" id="UP000006701"/>
    </source>
</evidence>
<reference evidence="3 4" key="1">
    <citation type="journal article" date="2008" name="PLoS Genet.">
        <title>Genomic islands in the pathogenic filamentous fungus Aspergillus fumigatus.</title>
        <authorList>
            <person name="Fedorova N.D."/>
            <person name="Khaldi N."/>
            <person name="Joardar V.S."/>
            <person name="Maiti R."/>
            <person name="Amedeo P."/>
            <person name="Anderson M.J."/>
            <person name="Crabtree J."/>
            <person name="Silva J.C."/>
            <person name="Badger J.H."/>
            <person name="Albarraq A."/>
            <person name="Angiuoli S."/>
            <person name="Bussey H."/>
            <person name="Bowyer P."/>
            <person name="Cotty P.J."/>
            <person name="Dyer P.S."/>
            <person name="Egan A."/>
            <person name="Galens K."/>
            <person name="Fraser-Liggett C.M."/>
            <person name="Haas B.J."/>
            <person name="Inman J.M."/>
            <person name="Kent R."/>
            <person name="Lemieux S."/>
            <person name="Malavazi I."/>
            <person name="Orvis J."/>
            <person name="Roemer T."/>
            <person name="Ronning C.M."/>
            <person name="Sundaram J.P."/>
            <person name="Sutton G."/>
            <person name="Turner G."/>
            <person name="Venter J.C."/>
            <person name="White O.R."/>
            <person name="Whitty B.R."/>
            <person name="Youngman P."/>
            <person name="Wolfe K.H."/>
            <person name="Goldman G.H."/>
            <person name="Wortman J.R."/>
            <person name="Jiang B."/>
            <person name="Denning D.W."/>
            <person name="Nierman W.C."/>
        </authorList>
    </citation>
    <scope>NUCLEOTIDE SEQUENCE [LARGE SCALE GENOMIC DNA]</scope>
    <source>
        <strain evidence="4">ATCC 1007 / CBS 513.65 / DSM 816 / NCTC 3887 / NRRL 1</strain>
    </source>
</reference>
<feature type="transmembrane region" description="Helical" evidence="1">
    <location>
        <begin position="20"/>
        <end position="40"/>
    </location>
</feature>
<dbReference type="Proteomes" id="UP000006701">
    <property type="component" value="Unassembled WGS sequence"/>
</dbReference>
<dbReference type="GO" id="GO:0030170">
    <property type="term" value="F:pyridoxal phosphate binding"/>
    <property type="evidence" value="ECO:0007669"/>
    <property type="project" value="InterPro"/>
</dbReference>
<dbReference type="GeneID" id="4705523"/>
<sequence length="497" mass="54687">MRYENILGFFYSQQDAVKTSPATAAILLLSFLPILVFIVFQRRSAHSARPRGCRKLGLPSNRSNLQDEFDPKYSQGLASDHDNANGDKQAPCRIKALFTYPIKSCAGVELDVADVVATGFAFDRQFCFAEYFTPSDEKAQPYWDARTLRNGHYSRLALLRPELWVPDPTAPDYAPHLPEVQSQGVLVLFYPRPQPRGRSPSAVLAARLTSLAVALRLIPAELSCRLPLVPPPDTPDASYPAVPVRIWKDTPTAFDYGAHLPPSLREFLAPPDVAATTAAADATTTTTTRPLTLFRVDARHHRRIFRNAPPARQLGFQPVTGFADAYPLHILNLASVRDVGARCAGAIPRLSVRRFRANIVVEGPGAFEEDHWRRISIKGKGKGDEDGDGEGGRGVEVHTVCRTLRCRLPNVDPDTGVRHASEPDRTLKSYRRIDPGDPTNACLGMQCVPAVQGMGWVANGVLLVEFTVRVGDRISVLEIGEHFYLKSLAPGEKVEGV</sequence>
<dbReference type="HOGENOM" id="CLU_028286_7_1_1"/>
<dbReference type="InterPro" id="IPR005302">
    <property type="entry name" value="MoCF_Sase_C"/>
</dbReference>
<dbReference type="PANTHER" id="PTHR14237">
    <property type="entry name" value="MOLYBDOPTERIN COFACTOR SULFURASE MOSC"/>
    <property type="match status" value="1"/>
</dbReference>
<keyword evidence="1" id="KW-0812">Transmembrane</keyword>
<evidence type="ECO:0000313" key="3">
    <source>
        <dbReference type="EMBL" id="EAW12000.1"/>
    </source>
</evidence>
<organism evidence="3 4">
    <name type="scientific">Aspergillus clavatus (strain ATCC 1007 / CBS 513.65 / DSM 816 / NCTC 3887 / NRRL 1 / QM 1276 / 107)</name>
    <dbReference type="NCBI Taxonomy" id="344612"/>
    <lineage>
        <taxon>Eukaryota</taxon>
        <taxon>Fungi</taxon>
        <taxon>Dikarya</taxon>
        <taxon>Ascomycota</taxon>
        <taxon>Pezizomycotina</taxon>
        <taxon>Eurotiomycetes</taxon>
        <taxon>Eurotiomycetidae</taxon>
        <taxon>Eurotiales</taxon>
        <taxon>Aspergillaceae</taxon>
        <taxon>Aspergillus</taxon>
        <taxon>Aspergillus subgen. Fumigati</taxon>
    </lineage>
</organism>
<dbReference type="eggNOG" id="KOG2362">
    <property type="taxonomic scope" value="Eukaryota"/>
</dbReference>
<gene>
    <name evidence="3" type="ORF">ACLA_007590</name>
</gene>
<evidence type="ECO:0000256" key="1">
    <source>
        <dbReference type="SAM" id="Phobius"/>
    </source>
</evidence>
<protein>
    <submittedName>
        <fullName evidence="3">MOSC domain protein</fullName>
    </submittedName>
</protein>
<name>A1CDS3_ASPCL</name>
<dbReference type="KEGG" id="act:ACLA_007590"/>